<evidence type="ECO:0000256" key="11">
    <source>
        <dbReference type="ARBA" id="ARBA00023317"/>
    </source>
</evidence>
<dbReference type="OrthoDB" id="9802030at2"/>
<dbReference type="STRING" id="1221996.QY95_02151"/>
<evidence type="ECO:0000256" key="1">
    <source>
        <dbReference type="ARBA" id="ARBA00001928"/>
    </source>
</evidence>
<keyword evidence="6" id="KW-0443">Lipid metabolism</keyword>
<dbReference type="PANTHER" id="PTHR10067:SF6">
    <property type="entry name" value="PHOSPHATIDYLSERINE DECARBOXYLASE PROENZYME, MITOCHONDRIAL"/>
    <property type="match status" value="1"/>
</dbReference>
<keyword evidence="10" id="KW-1208">Phospholipid metabolism</keyword>
<evidence type="ECO:0000256" key="2">
    <source>
        <dbReference type="ARBA" id="ARBA00005189"/>
    </source>
</evidence>
<dbReference type="EMBL" id="JWIR02000004">
    <property type="protein sequence ID" value="KKB43165.1"/>
    <property type="molecule type" value="Genomic_DNA"/>
</dbReference>
<evidence type="ECO:0000256" key="12">
    <source>
        <dbReference type="ARBA" id="ARBA00024326"/>
    </source>
</evidence>
<keyword evidence="14" id="KW-1185">Reference proteome</keyword>
<dbReference type="EC" id="4.1.1.65" evidence="3"/>
<evidence type="ECO:0000256" key="7">
    <source>
        <dbReference type="ARBA" id="ARBA00023145"/>
    </source>
</evidence>
<dbReference type="Proteomes" id="UP000031563">
    <property type="component" value="Unassembled WGS sequence"/>
</dbReference>
<keyword evidence="9" id="KW-0456">Lyase</keyword>
<dbReference type="InterPro" id="IPR033177">
    <property type="entry name" value="PSD-B"/>
</dbReference>
<comment type="cofactor">
    <cofactor evidence="1">
        <name>pyruvate</name>
        <dbReference type="ChEBI" id="CHEBI:15361"/>
    </cofactor>
</comment>
<gene>
    <name evidence="13" type="ORF">QY95_02151</name>
</gene>
<name>A0A0F5ICW2_BACTR</name>
<sequence length="259" mass="29409">MRQYLYRLFIELTNKKWSSRLLSQYTASPLSKPMIRPFMKAFQINEQEMAHPVEKYKTLHDFFIRVLASDARIVEGGPGRVISPVDARLAEAGEIKENCQMLIKGKLYSLSEMLGSREKAAGYEGGTFLVFYLSPGHYHRIHSPVDGMVMERWVLGKHSYPVNDYGLKYGKAPLSKNYRDITELQAENKKVAVVKVGAMFVNSVTRTHTKARWKQGEEVAYFNFGSTVVLLFECGAFQIDEQLTIPGEVKVGQKIGMLT</sequence>
<keyword evidence="8" id="KW-0594">Phospholipid biosynthesis</keyword>
<evidence type="ECO:0000313" key="13">
    <source>
        <dbReference type="EMBL" id="KKB43165.1"/>
    </source>
</evidence>
<comment type="pathway">
    <text evidence="2">Lipid metabolism.</text>
</comment>
<dbReference type="RefSeq" id="WP_040047852.1">
    <property type="nucleotide sequence ID" value="NZ_JWIR02000004.1"/>
</dbReference>
<evidence type="ECO:0000256" key="4">
    <source>
        <dbReference type="ARBA" id="ARBA00022516"/>
    </source>
</evidence>
<dbReference type="NCBIfam" id="NF002853">
    <property type="entry name" value="PRK03140.1"/>
    <property type="match status" value="1"/>
</dbReference>
<comment type="caution">
    <text evidence="13">The sequence shown here is derived from an EMBL/GenBank/DDBJ whole genome shotgun (WGS) entry which is preliminary data.</text>
</comment>
<evidence type="ECO:0000256" key="10">
    <source>
        <dbReference type="ARBA" id="ARBA00023264"/>
    </source>
</evidence>
<evidence type="ECO:0000313" key="14">
    <source>
        <dbReference type="Proteomes" id="UP000031563"/>
    </source>
</evidence>
<dbReference type="PANTHER" id="PTHR10067">
    <property type="entry name" value="PHOSPHATIDYLSERINE DECARBOXYLASE"/>
    <property type="match status" value="1"/>
</dbReference>
<dbReference type="NCBIfam" id="TIGR00163">
    <property type="entry name" value="PS_decarb"/>
    <property type="match status" value="1"/>
</dbReference>
<dbReference type="GO" id="GO:0006646">
    <property type="term" value="P:phosphatidylethanolamine biosynthetic process"/>
    <property type="evidence" value="ECO:0007669"/>
    <property type="project" value="UniProtKB-UniPathway"/>
</dbReference>
<evidence type="ECO:0000256" key="5">
    <source>
        <dbReference type="ARBA" id="ARBA00022793"/>
    </source>
</evidence>
<organism evidence="13 14">
    <name type="scientific">Bacillus thermotolerans</name>
    <name type="common">Quasibacillus thermotolerans</name>
    <dbReference type="NCBI Taxonomy" id="1221996"/>
    <lineage>
        <taxon>Bacteria</taxon>
        <taxon>Bacillati</taxon>
        <taxon>Bacillota</taxon>
        <taxon>Bacilli</taxon>
        <taxon>Bacillales</taxon>
        <taxon>Bacillaceae</taxon>
        <taxon>Bacillus</taxon>
    </lineage>
</organism>
<keyword evidence="11" id="KW-0670">Pyruvate</keyword>
<dbReference type="InterPro" id="IPR003817">
    <property type="entry name" value="PS_Dcarbxylase"/>
</dbReference>
<keyword evidence="7" id="KW-0865">Zymogen</keyword>
<evidence type="ECO:0000256" key="8">
    <source>
        <dbReference type="ARBA" id="ARBA00023209"/>
    </source>
</evidence>
<dbReference type="Pfam" id="PF02666">
    <property type="entry name" value="PS_Dcarbxylase"/>
    <property type="match status" value="1"/>
</dbReference>
<dbReference type="GO" id="GO:0004609">
    <property type="term" value="F:phosphatidylserine decarboxylase activity"/>
    <property type="evidence" value="ECO:0007669"/>
    <property type="project" value="UniProtKB-EC"/>
</dbReference>
<dbReference type="UniPathway" id="UPA00558"/>
<comment type="pathway">
    <text evidence="12">Phospholipid metabolism; phosphatidylethanolamine biosynthesis.</text>
</comment>
<protein>
    <recommendedName>
        <fullName evidence="3">phosphatidylserine decarboxylase</fullName>
        <ecNumber evidence="3">4.1.1.65</ecNumber>
    </recommendedName>
</protein>
<evidence type="ECO:0000256" key="3">
    <source>
        <dbReference type="ARBA" id="ARBA00012243"/>
    </source>
</evidence>
<evidence type="ECO:0000256" key="9">
    <source>
        <dbReference type="ARBA" id="ARBA00023239"/>
    </source>
</evidence>
<reference evidence="13" key="1">
    <citation type="submission" date="2015-02" db="EMBL/GenBank/DDBJ databases">
        <title>Genome Assembly of Bacillaceae bacterium MTCC 8252.</title>
        <authorList>
            <person name="Verma A."/>
            <person name="Khatri I."/>
            <person name="Mual P."/>
            <person name="Subramanian S."/>
            <person name="Krishnamurthi S."/>
        </authorList>
    </citation>
    <scope>NUCLEOTIDE SEQUENCE [LARGE SCALE GENOMIC DNA]</scope>
    <source>
        <strain evidence="13">MTCC 8252</strain>
    </source>
</reference>
<proteinExistence type="predicted"/>
<accession>A0A0F5ICW2</accession>
<evidence type="ECO:0000256" key="6">
    <source>
        <dbReference type="ARBA" id="ARBA00023098"/>
    </source>
</evidence>
<dbReference type="AlphaFoldDB" id="A0A0F5ICW2"/>
<keyword evidence="4" id="KW-0444">Lipid biosynthesis</keyword>
<keyword evidence="5" id="KW-0210">Decarboxylase</keyword>